<dbReference type="AlphaFoldDB" id="A0A7M7T2N4"/>
<dbReference type="GeneID" id="105442405"/>
<dbReference type="InParanoid" id="A0A7M7T2N4"/>
<dbReference type="KEGG" id="spu:105442405"/>
<dbReference type="EnsemblMetazoa" id="XM_030993579">
    <property type="protein sequence ID" value="XP_030849439"/>
    <property type="gene ID" value="LOC105442405"/>
</dbReference>
<dbReference type="RefSeq" id="XP_030849439.1">
    <property type="nucleotide sequence ID" value="XM_030993579.1"/>
</dbReference>
<evidence type="ECO:0000313" key="2">
    <source>
        <dbReference type="Proteomes" id="UP000007110"/>
    </source>
</evidence>
<evidence type="ECO:0000313" key="1">
    <source>
        <dbReference type="EnsemblMetazoa" id="XP_030849439"/>
    </source>
</evidence>
<proteinExistence type="predicted"/>
<sequence length="109" mass="12751">MEYPDHNGPPAAVNVNVGPWALVAHRCLCRTRTGERCKRKTRHLSRVCYQHRDLYMPEEILEMVNRRRPRCQAITLKGLQCSRDGTRNYVLQYCTQHYGIHAEPEVQSD</sequence>
<keyword evidence="2" id="KW-1185">Reference proteome</keyword>
<dbReference type="Proteomes" id="UP000007110">
    <property type="component" value="Unassembled WGS sequence"/>
</dbReference>
<protein>
    <submittedName>
        <fullName evidence="1">Uncharacterized protein</fullName>
    </submittedName>
</protein>
<name>A0A7M7T2N4_STRPU</name>
<organism evidence="1 2">
    <name type="scientific">Strongylocentrotus purpuratus</name>
    <name type="common">Purple sea urchin</name>
    <dbReference type="NCBI Taxonomy" id="7668"/>
    <lineage>
        <taxon>Eukaryota</taxon>
        <taxon>Metazoa</taxon>
        <taxon>Echinodermata</taxon>
        <taxon>Eleutherozoa</taxon>
        <taxon>Echinozoa</taxon>
        <taxon>Echinoidea</taxon>
        <taxon>Euechinoidea</taxon>
        <taxon>Echinacea</taxon>
        <taxon>Camarodonta</taxon>
        <taxon>Echinidea</taxon>
        <taxon>Strongylocentrotidae</taxon>
        <taxon>Strongylocentrotus</taxon>
    </lineage>
</organism>
<reference evidence="2" key="1">
    <citation type="submission" date="2015-02" db="EMBL/GenBank/DDBJ databases">
        <title>Genome sequencing for Strongylocentrotus purpuratus.</title>
        <authorList>
            <person name="Murali S."/>
            <person name="Liu Y."/>
            <person name="Vee V."/>
            <person name="English A."/>
            <person name="Wang M."/>
            <person name="Skinner E."/>
            <person name="Han Y."/>
            <person name="Muzny D.M."/>
            <person name="Worley K.C."/>
            <person name="Gibbs R.A."/>
        </authorList>
    </citation>
    <scope>NUCLEOTIDE SEQUENCE</scope>
</reference>
<accession>A0A7M7T2N4</accession>
<reference evidence="1" key="2">
    <citation type="submission" date="2021-01" db="UniProtKB">
        <authorList>
            <consortium name="EnsemblMetazoa"/>
        </authorList>
    </citation>
    <scope>IDENTIFICATION</scope>
</reference>